<organism evidence="1 2">
    <name type="scientific">Kipferlia bialata</name>
    <dbReference type="NCBI Taxonomy" id="797122"/>
    <lineage>
        <taxon>Eukaryota</taxon>
        <taxon>Metamonada</taxon>
        <taxon>Carpediemonas-like organisms</taxon>
        <taxon>Kipferlia</taxon>
    </lineage>
</organism>
<evidence type="ECO:0000313" key="2">
    <source>
        <dbReference type="Proteomes" id="UP000265618"/>
    </source>
</evidence>
<protein>
    <submittedName>
        <fullName evidence="1">Uncharacterized protein</fullName>
    </submittedName>
</protein>
<keyword evidence="2" id="KW-1185">Reference proteome</keyword>
<dbReference type="Proteomes" id="UP000265618">
    <property type="component" value="Unassembled WGS sequence"/>
</dbReference>
<dbReference type="AlphaFoldDB" id="A0A9K3D9W1"/>
<sequence>NPLVSLSDLSTVAPYRYLRQLNISGCPLLEGRTEGESITAKKAAVEYVRQNMPRI</sequence>
<gene>
    <name evidence="1" type="ORF">KIPB_014474</name>
</gene>
<proteinExistence type="predicted"/>
<comment type="caution">
    <text evidence="1">The sequence shown here is derived from an EMBL/GenBank/DDBJ whole genome shotgun (WGS) entry which is preliminary data.</text>
</comment>
<feature type="non-terminal residue" evidence="1">
    <location>
        <position position="1"/>
    </location>
</feature>
<evidence type="ECO:0000313" key="1">
    <source>
        <dbReference type="EMBL" id="GIQ91292.1"/>
    </source>
</evidence>
<accession>A0A9K3D9W1</accession>
<dbReference type="EMBL" id="BDIP01007458">
    <property type="protein sequence ID" value="GIQ91292.1"/>
    <property type="molecule type" value="Genomic_DNA"/>
</dbReference>
<reference evidence="1 2" key="1">
    <citation type="journal article" date="2018" name="PLoS ONE">
        <title>The draft genome of Kipferlia bialata reveals reductive genome evolution in fornicate parasites.</title>
        <authorList>
            <person name="Tanifuji G."/>
            <person name="Takabayashi S."/>
            <person name="Kume K."/>
            <person name="Takagi M."/>
            <person name="Nakayama T."/>
            <person name="Kamikawa R."/>
            <person name="Inagaki Y."/>
            <person name="Hashimoto T."/>
        </authorList>
    </citation>
    <scope>NUCLEOTIDE SEQUENCE [LARGE SCALE GENOMIC DNA]</scope>
    <source>
        <strain evidence="1">NY0173</strain>
    </source>
</reference>
<name>A0A9K3D9W1_9EUKA</name>